<evidence type="ECO:0000313" key="1">
    <source>
        <dbReference type="EMBL" id="QHI68705.1"/>
    </source>
</evidence>
<dbReference type="EMBL" id="CP047593">
    <property type="protein sequence ID" value="QHI68705.1"/>
    <property type="molecule type" value="Genomic_DNA"/>
</dbReference>
<protein>
    <submittedName>
        <fullName evidence="1">Uncharacterized protein</fullName>
    </submittedName>
</protein>
<dbReference type="AlphaFoldDB" id="A0A6P1MC98"/>
<evidence type="ECO:0000313" key="2">
    <source>
        <dbReference type="Proteomes" id="UP000464954"/>
    </source>
</evidence>
<name>A0A6P1MC98_9BACT</name>
<proteinExistence type="predicted"/>
<dbReference type="Proteomes" id="UP000464954">
    <property type="component" value="Chromosome"/>
</dbReference>
<gene>
    <name evidence="1" type="ORF">GT409_04335</name>
</gene>
<organism evidence="1 2">
    <name type="scientific">Tichowtungia aerotolerans</name>
    <dbReference type="NCBI Taxonomy" id="2697043"/>
    <lineage>
        <taxon>Bacteria</taxon>
        <taxon>Pseudomonadati</taxon>
        <taxon>Kiritimatiellota</taxon>
        <taxon>Tichowtungiia</taxon>
        <taxon>Tichowtungiales</taxon>
        <taxon>Tichowtungiaceae</taxon>
        <taxon>Tichowtungia</taxon>
    </lineage>
</organism>
<dbReference type="RefSeq" id="WP_160627287.1">
    <property type="nucleotide sequence ID" value="NZ_CP047593.1"/>
</dbReference>
<reference evidence="1 2" key="1">
    <citation type="submission" date="2020-01" db="EMBL/GenBank/DDBJ databases">
        <title>Ponticoccus aerotolerans gen. nov., sp. nov., an anaerobic bacterium and proposal of Ponticoccusceae fam. nov., Ponticoccusles ord. nov. and Ponticoccuse classis nov. in the phylum Kiritimatiellaeota.</title>
        <authorList>
            <person name="Zhou L.Y."/>
            <person name="Du Z.J."/>
        </authorList>
    </citation>
    <scope>NUCLEOTIDE SEQUENCE [LARGE SCALE GENOMIC DNA]</scope>
    <source>
        <strain evidence="1 2">S-5007</strain>
    </source>
</reference>
<dbReference type="KEGG" id="taer:GT409_04335"/>
<keyword evidence="2" id="KW-1185">Reference proteome</keyword>
<sequence>MNRILIYCLLIGCFEAAALEQPAQRTLVFMRTQGDVLDEGHPDTFTADALKEVARHFPEYDDGNEINIGVGCIFSYLRYDLKAVEESLRRFLAASEKADIPVWIKLDGEQWWDARPDLWNWWDPSKPGYDPENAKNVEWTHWSPEHALKIAWRDWGRQLRVLPPPNLMSPAYRQACHKAMERLVPIIAKWYSDLPEKKKGLLVGLNVGWESGIGTSSYYFPNGNELLVQPEAGDPPGGALVIDDVLSRGQQQIGYAAVLTAGIRTTGDITENDLVEVIRRHLLDLSKKARELGIPKDRLYTHSFGNAKGERLYDAAVNDLALPGWSEYWNSTDIMKNKGVLRNLHRPQVEQWGSVEWLLLYPVTDAQKWYTAIKRTMNAPGLKMMCIYNWEIVDKPGSEVIRVANRVIAEGLDPEPLPEWTGKPISSLYDMDGK</sequence>
<accession>A0A6P1MC98</accession>